<dbReference type="RefSeq" id="WP_121915705.1">
    <property type="nucleotide sequence ID" value="NZ_REFV01000001.1"/>
</dbReference>
<keyword evidence="3" id="KW-1185">Reference proteome</keyword>
<dbReference type="EMBL" id="REFV01000001">
    <property type="protein sequence ID" value="RMB63909.1"/>
    <property type="molecule type" value="Genomic_DNA"/>
</dbReference>
<organism evidence="2 3">
    <name type="scientific">Dokdonia sinensis</name>
    <dbReference type="NCBI Taxonomy" id="2479847"/>
    <lineage>
        <taxon>Bacteria</taxon>
        <taxon>Pseudomonadati</taxon>
        <taxon>Bacteroidota</taxon>
        <taxon>Flavobacteriia</taxon>
        <taxon>Flavobacteriales</taxon>
        <taxon>Flavobacteriaceae</taxon>
        <taxon>Dokdonia</taxon>
    </lineage>
</organism>
<reference evidence="2 3" key="1">
    <citation type="submission" date="2018-10" db="EMBL/GenBank/DDBJ databases">
        <title>Dokdonia luteus sp. nov., isolated from sea water.</title>
        <authorList>
            <person name="Zhou L.Y."/>
            <person name="Du Z.J."/>
        </authorList>
    </citation>
    <scope>NUCLEOTIDE SEQUENCE [LARGE SCALE GENOMIC DNA]</scope>
    <source>
        <strain evidence="2 3">SH27</strain>
    </source>
</reference>
<dbReference type="OrthoDB" id="670608at2"/>
<name>A0A3M0GRT2_9FLAO</name>
<feature type="domain" description="YdhG-like" evidence="1">
    <location>
        <begin position="15"/>
        <end position="108"/>
    </location>
</feature>
<evidence type="ECO:0000313" key="2">
    <source>
        <dbReference type="EMBL" id="RMB63909.1"/>
    </source>
</evidence>
<comment type="caution">
    <text evidence="2">The sequence shown here is derived from an EMBL/GenBank/DDBJ whole genome shotgun (WGS) entry which is preliminary data.</text>
</comment>
<dbReference type="AlphaFoldDB" id="A0A3M0GRT2"/>
<proteinExistence type="predicted"/>
<evidence type="ECO:0000313" key="3">
    <source>
        <dbReference type="Proteomes" id="UP000281985"/>
    </source>
</evidence>
<evidence type="ECO:0000259" key="1">
    <source>
        <dbReference type="Pfam" id="PF08818"/>
    </source>
</evidence>
<dbReference type="Gene3D" id="3.90.1150.200">
    <property type="match status" value="1"/>
</dbReference>
<dbReference type="InterPro" id="IPR014922">
    <property type="entry name" value="YdhG-like"/>
</dbReference>
<dbReference type="Pfam" id="PF08818">
    <property type="entry name" value="DUF1801"/>
    <property type="match status" value="1"/>
</dbReference>
<sequence>MNPAEDYILNKPEPWRTMLMELQAIIKHTVPDVDEAFKWNLPFYSLNGKMFCFLNFRKKFVDVGFPWGIHITVHQDKLIAGEGRKNLRSLRYHSPEEIDVEILVTILQNVAQLKKKRY</sequence>
<dbReference type="Proteomes" id="UP000281985">
    <property type="component" value="Unassembled WGS sequence"/>
</dbReference>
<dbReference type="SUPFAM" id="SSF159888">
    <property type="entry name" value="YdhG-like"/>
    <property type="match status" value="1"/>
</dbReference>
<accession>A0A3M0GRT2</accession>
<gene>
    <name evidence="2" type="ORF">EAX61_00560</name>
</gene>
<protein>
    <submittedName>
        <fullName evidence="2">DUF1801 domain-containing protein</fullName>
    </submittedName>
</protein>